<reference evidence="5 6" key="1">
    <citation type="submission" date="2020-07" db="EMBL/GenBank/DDBJ databases">
        <title>Novel species isolated from subtropical streams in China.</title>
        <authorList>
            <person name="Lu H."/>
        </authorList>
    </citation>
    <scope>NUCLEOTIDE SEQUENCE [LARGE SCALE GENOMIC DNA]</scope>
    <source>
        <strain evidence="5 6">LX47W</strain>
    </source>
</reference>
<organism evidence="5 6">
    <name type="scientific">Rugamonas apoptosis</name>
    <dbReference type="NCBI Taxonomy" id="2758570"/>
    <lineage>
        <taxon>Bacteria</taxon>
        <taxon>Pseudomonadati</taxon>
        <taxon>Pseudomonadota</taxon>
        <taxon>Betaproteobacteria</taxon>
        <taxon>Burkholderiales</taxon>
        <taxon>Oxalobacteraceae</taxon>
        <taxon>Telluria group</taxon>
        <taxon>Rugamonas</taxon>
    </lineage>
</organism>
<evidence type="ECO:0000313" key="5">
    <source>
        <dbReference type="EMBL" id="MBA5689252.1"/>
    </source>
</evidence>
<dbReference type="GO" id="GO:0009523">
    <property type="term" value="C:photosystem II"/>
    <property type="evidence" value="ECO:0007669"/>
    <property type="project" value="UniProtKB-KW"/>
</dbReference>
<protein>
    <submittedName>
        <fullName evidence="5">Glycosyl hydrolase</fullName>
    </submittedName>
</protein>
<sequence>MNRFSRAAAGVLAGVTLTLLTASPAQAAPFADPLDTPAVASTLAPRALLNGLAHAGTRIVAVGQRGHVLFSDDQGGHWHQAAVPVSTDLVALVFPTARDGWAVGHDGVVLHSADAGATWVRQFDGRKDADVGDKPLLDVWFDAHGHGMAVGAFGLALRSDDGGKTWQHWESHLDNPKALHLNAIREVGGTLYIVGEQGLILKRSTNGERFEAVPSPYQGSFFGVTGTGDSLLVFGLRGTALHSADGGQHWARADTGTQTGLTAGLALGDGALLLVSQSGQLLRSADGGATFHAQPQVKPGPASAVLVAAPGQLLIAGARGARLQALAATAAAK</sequence>
<comment type="caution">
    <text evidence="5">The sequence shown here is derived from an EMBL/GenBank/DDBJ whole genome shotgun (WGS) entry which is preliminary data.</text>
</comment>
<name>A0A7W2IM89_9BURK</name>
<dbReference type="Pfam" id="PF14870">
    <property type="entry name" value="PSII_BNR"/>
    <property type="match status" value="1"/>
</dbReference>
<dbReference type="Gene3D" id="2.130.10.10">
    <property type="entry name" value="YVTN repeat-like/Quinoprotein amine dehydrogenase"/>
    <property type="match status" value="2"/>
</dbReference>
<evidence type="ECO:0000256" key="3">
    <source>
        <dbReference type="SAM" id="SignalP"/>
    </source>
</evidence>
<dbReference type="PANTHER" id="PTHR47199">
    <property type="entry name" value="PHOTOSYSTEM II STABILITY/ASSEMBLY FACTOR HCF136, CHLOROPLASTIC"/>
    <property type="match status" value="1"/>
</dbReference>
<dbReference type="InterPro" id="IPR028203">
    <property type="entry name" value="PSII_CF48-like_dom"/>
</dbReference>
<dbReference type="GO" id="GO:0016787">
    <property type="term" value="F:hydrolase activity"/>
    <property type="evidence" value="ECO:0007669"/>
    <property type="project" value="UniProtKB-KW"/>
</dbReference>
<evidence type="ECO:0000256" key="1">
    <source>
        <dbReference type="ARBA" id="ARBA00022531"/>
    </source>
</evidence>
<evidence type="ECO:0000313" key="6">
    <source>
        <dbReference type="Proteomes" id="UP000573499"/>
    </source>
</evidence>
<keyword evidence="6" id="KW-1185">Reference proteome</keyword>
<feature type="signal peptide" evidence="3">
    <location>
        <begin position="1"/>
        <end position="27"/>
    </location>
</feature>
<feature type="chain" id="PRO_5031172849" evidence="3">
    <location>
        <begin position="28"/>
        <end position="333"/>
    </location>
</feature>
<evidence type="ECO:0000259" key="4">
    <source>
        <dbReference type="Pfam" id="PF14870"/>
    </source>
</evidence>
<dbReference type="Proteomes" id="UP000573499">
    <property type="component" value="Unassembled WGS sequence"/>
</dbReference>
<keyword evidence="5" id="KW-0378">Hydrolase</keyword>
<feature type="domain" description="Photosynthesis system II assembly factor Ycf48/Hcf136-like" evidence="4">
    <location>
        <begin position="134"/>
        <end position="214"/>
    </location>
</feature>
<evidence type="ECO:0000256" key="2">
    <source>
        <dbReference type="ARBA" id="ARBA00023276"/>
    </source>
</evidence>
<dbReference type="GO" id="GO:0015979">
    <property type="term" value="P:photosynthesis"/>
    <property type="evidence" value="ECO:0007669"/>
    <property type="project" value="UniProtKB-KW"/>
</dbReference>
<dbReference type="PANTHER" id="PTHR47199:SF2">
    <property type="entry name" value="PHOTOSYSTEM II STABILITY_ASSEMBLY FACTOR HCF136, CHLOROPLASTIC"/>
    <property type="match status" value="1"/>
</dbReference>
<proteinExistence type="predicted"/>
<dbReference type="InterPro" id="IPR015943">
    <property type="entry name" value="WD40/YVTN_repeat-like_dom_sf"/>
</dbReference>
<dbReference type="AlphaFoldDB" id="A0A7W2IM89"/>
<dbReference type="RefSeq" id="WP_182155658.1">
    <property type="nucleotide sequence ID" value="NZ_JACEZU010000010.1"/>
</dbReference>
<dbReference type="EMBL" id="JACEZU010000010">
    <property type="protein sequence ID" value="MBA5689252.1"/>
    <property type="molecule type" value="Genomic_DNA"/>
</dbReference>
<gene>
    <name evidence="5" type="ORF">H3H39_19600</name>
</gene>
<keyword evidence="1" id="KW-0602">Photosynthesis</keyword>
<keyword evidence="3" id="KW-0732">Signal</keyword>
<accession>A0A7W2IM89</accession>
<dbReference type="SUPFAM" id="SSF110296">
    <property type="entry name" value="Oligoxyloglucan reducing end-specific cellobiohydrolase"/>
    <property type="match status" value="1"/>
</dbReference>
<keyword evidence="2" id="KW-0604">Photosystem II</keyword>